<keyword evidence="4" id="KW-1185">Reference proteome</keyword>
<dbReference type="PANTHER" id="PTHR11119">
    <property type="entry name" value="XANTHINE-URACIL / VITAMIN C PERMEASE FAMILY MEMBER"/>
    <property type="match status" value="1"/>
</dbReference>
<dbReference type="InParanoid" id="A0A3N7EHQ1"/>
<dbReference type="EMBL" id="CM009290">
    <property type="protein sequence ID" value="RQO85532.1"/>
    <property type="molecule type" value="Genomic_DNA"/>
</dbReference>
<comment type="similarity">
    <text evidence="1">Belongs to the nucleobase:cation symporter-2 (NCS2) (TC 2.A.40) family.</text>
</comment>
<reference evidence="3 4" key="1">
    <citation type="journal article" date="2006" name="Science">
        <title>The genome of black cottonwood, Populus trichocarpa (Torr. &amp; Gray).</title>
        <authorList>
            <person name="Tuskan G.A."/>
            <person name="Difazio S."/>
            <person name="Jansson S."/>
            <person name="Bohlmann J."/>
            <person name="Grigoriev I."/>
            <person name="Hellsten U."/>
            <person name="Putnam N."/>
            <person name="Ralph S."/>
            <person name="Rombauts S."/>
            <person name="Salamov A."/>
            <person name="Schein J."/>
            <person name="Sterck L."/>
            <person name="Aerts A."/>
            <person name="Bhalerao R.R."/>
            <person name="Bhalerao R.P."/>
            <person name="Blaudez D."/>
            <person name="Boerjan W."/>
            <person name="Brun A."/>
            <person name="Brunner A."/>
            <person name="Busov V."/>
            <person name="Campbell M."/>
            <person name="Carlson J."/>
            <person name="Chalot M."/>
            <person name="Chapman J."/>
            <person name="Chen G.L."/>
            <person name="Cooper D."/>
            <person name="Coutinho P.M."/>
            <person name="Couturier J."/>
            <person name="Covert S."/>
            <person name="Cronk Q."/>
            <person name="Cunningham R."/>
            <person name="Davis J."/>
            <person name="Degroeve S."/>
            <person name="Dejardin A."/>
            <person name="Depamphilis C."/>
            <person name="Detter J."/>
            <person name="Dirks B."/>
            <person name="Dubchak I."/>
            <person name="Duplessis S."/>
            <person name="Ehlting J."/>
            <person name="Ellis B."/>
            <person name="Gendler K."/>
            <person name="Goodstein D."/>
            <person name="Gribskov M."/>
            <person name="Grimwood J."/>
            <person name="Groover A."/>
            <person name="Gunter L."/>
            <person name="Hamberger B."/>
            <person name="Heinze B."/>
            <person name="Helariutta Y."/>
            <person name="Henrissat B."/>
            <person name="Holligan D."/>
            <person name="Holt R."/>
            <person name="Huang W."/>
            <person name="Islam-Faridi N."/>
            <person name="Jones S."/>
            <person name="Jones-Rhoades M."/>
            <person name="Jorgensen R."/>
            <person name="Joshi C."/>
            <person name="Kangasjarvi J."/>
            <person name="Karlsson J."/>
            <person name="Kelleher C."/>
            <person name="Kirkpatrick R."/>
            <person name="Kirst M."/>
            <person name="Kohler A."/>
            <person name="Kalluri U."/>
            <person name="Larimer F."/>
            <person name="Leebens-Mack J."/>
            <person name="Leple J.C."/>
            <person name="Locascio P."/>
            <person name="Lou Y."/>
            <person name="Lucas S."/>
            <person name="Martin F."/>
            <person name="Montanini B."/>
            <person name="Napoli C."/>
            <person name="Nelson D.R."/>
            <person name="Nelson C."/>
            <person name="Nieminen K."/>
            <person name="Nilsson O."/>
            <person name="Pereda V."/>
            <person name="Peter G."/>
            <person name="Philippe R."/>
            <person name="Pilate G."/>
            <person name="Poliakov A."/>
            <person name="Razumovskaya J."/>
            <person name="Richardson P."/>
            <person name="Rinaldi C."/>
            <person name="Ritland K."/>
            <person name="Rouze P."/>
            <person name="Ryaboy D."/>
            <person name="Schmutz J."/>
            <person name="Schrader J."/>
            <person name="Segerman B."/>
            <person name="Shin H."/>
            <person name="Siddiqui A."/>
            <person name="Sterky F."/>
            <person name="Terry A."/>
            <person name="Tsai C.J."/>
            <person name="Uberbacher E."/>
            <person name="Unneberg P."/>
            <person name="Vahala J."/>
            <person name="Wall K."/>
            <person name="Wessler S."/>
            <person name="Yang G."/>
            <person name="Yin T."/>
            <person name="Douglas C."/>
            <person name="Marra M."/>
            <person name="Sandberg G."/>
            <person name="Van de Peer Y."/>
            <person name="Rokhsar D."/>
        </authorList>
    </citation>
    <scope>NUCLEOTIDE SEQUENCE [LARGE SCALE GENOMIC DNA]</scope>
    <source>
        <strain evidence="4">cv. Nisqually</strain>
    </source>
</reference>
<name>A0A3N7EHQ1_POPTR</name>
<evidence type="ECO:0000313" key="3">
    <source>
        <dbReference type="EMBL" id="RQO85532.1"/>
    </source>
</evidence>
<dbReference type="Proteomes" id="UP000006729">
    <property type="component" value="Chromosome 1"/>
</dbReference>
<keyword evidence="2" id="KW-0812">Transmembrane</keyword>
<dbReference type="AlphaFoldDB" id="A0A3N7EHQ1"/>
<protein>
    <submittedName>
        <fullName evidence="3">Uncharacterized protein</fullName>
    </submittedName>
</protein>
<keyword evidence="2" id="KW-0472">Membrane</keyword>
<organism evidence="3 4">
    <name type="scientific">Populus trichocarpa</name>
    <name type="common">Western balsam poplar</name>
    <name type="synonym">Populus balsamifera subsp. trichocarpa</name>
    <dbReference type="NCBI Taxonomy" id="3694"/>
    <lineage>
        <taxon>Eukaryota</taxon>
        <taxon>Viridiplantae</taxon>
        <taxon>Streptophyta</taxon>
        <taxon>Embryophyta</taxon>
        <taxon>Tracheophyta</taxon>
        <taxon>Spermatophyta</taxon>
        <taxon>Magnoliopsida</taxon>
        <taxon>eudicotyledons</taxon>
        <taxon>Gunneridae</taxon>
        <taxon>Pentapetalae</taxon>
        <taxon>rosids</taxon>
        <taxon>fabids</taxon>
        <taxon>Malpighiales</taxon>
        <taxon>Salicaceae</taxon>
        <taxon>Saliceae</taxon>
        <taxon>Populus</taxon>
    </lineage>
</organism>
<proteinExistence type="inferred from homology"/>
<evidence type="ECO:0000256" key="2">
    <source>
        <dbReference type="SAM" id="Phobius"/>
    </source>
</evidence>
<feature type="transmembrane region" description="Helical" evidence="2">
    <location>
        <begin position="42"/>
        <end position="64"/>
    </location>
</feature>
<sequence length="110" mass="11912">MTVGGAAKVGVFAPFPVKDQLPGVDFCVSSSPSWPEAILLGFQHYLVMLGTTVIIPSIFVLLISRFNVEKAEMINTLLFVAGIITLYCRHGSALGFLWSLEDPMLLASPQ</sequence>
<keyword evidence="2" id="KW-1133">Transmembrane helix</keyword>
<gene>
    <name evidence="3" type="ORF">POPTR_001G292632</name>
</gene>
<evidence type="ECO:0000256" key="1">
    <source>
        <dbReference type="ARBA" id="ARBA00008821"/>
    </source>
</evidence>
<evidence type="ECO:0000313" key="4">
    <source>
        <dbReference type="Proteomes" id="UP000006729"/>
    </source>
</evidence>
<accession>A0A3N7EHQ1</accession>
<dbReference type="STRING" id="3694.A0A3N7EHQ1"/>
<feature type="transmembrane region" description="Helical" evidence="2">
    <location>
        <begin position="76"/>
        <end position="100"/>
    </location>
</feature>